<dbReference type="AlphaFoldDB" id="A0A7V7QJ12"/>
<evidence type="ECO:0000313" key="2">
    <source>
        <dbReference type="EMBL" id="KAB1437534.1"/>
    </source>
</evidence>
<dbReference type="RefSeq" id="WP_151143986.1">
    <property type="nucleotide sequence ID" value="NZ_WAGX01000005.1"/>
</dbReference>
<dbReference type="InterPro" id="IPR013108">
    <property type="entry name" value="Amidohydro_3"/>
</dbReference>
<protein>
    <submittedName>
        <fullName evidence="2">Amidohydrolase</fullName>
    </submittedName>
</protein>
<feature type="domain" description="Amidohydrolase 3" evidence="1">
    <location>
        <begin position="51"/>
        <end position="534"/>
    </location>
</feature>
<dbReference type="OrthoDB" id="9767366at2"/>
<evidence type="ECO:0000259" key="1">
    <source>
        <dbReference type="Pfam" id="PF07969"/>
    </source>
</evidence>
<dbReference type="Proteomes" id="UP000461768">
    <property type="component" value="Unassembled WGS sequence"/>
</dbReference>
<keyword evidence="2" id="KW-0378">Hydrolase</keyword>
<proteinExistence type="predicted"/>
<dbReference type="SUPFAM" id="SSF51338">
    <property type="entry name" value="Composite domain of metallo-dependent hydrolases"/>
    <property type="match status" value="1"/>
</dbReference>
<dbReference type="CDD" id="cd01300">
    <property type="entry name" value="YtcJ_like"/>
    <property type="match status" value="1"/>
</dbReference>
<reference evidence="2 3" key="1">
    <citation type="submission" date="2019-09" db="EMBL/GenBank/DDBJ databases">
        <authorList>
            <person name="Valk L.C."/>
        </authorList>
    </citation>
    <scope>NUCLEOTIDE SEQUENCE [LARGE SCALE GENOMIC DNA]</scope>
    <source>
        <strain evidence="2">GalUA</strain>
    </source>
</reference>
<gene>
    <name evidence="2" type="ORF">F7O84_07960</name>
</gene>
<dbReference type="EMBL" id="WAGX01000005">
    <property type="protein sequence ID" value="KAB1437534.1"/>
    <property type="molecule type" value="Genomic_DNA"/>
</dbReference>
<dbReference type="InterPro" id="IPR011059">
    <property type="entry name" value="Metal-dep_hydrolase_composite"/>
</dbReference>
<dbReference type="Pfam" id="PF07969">
    <property type="entry name" value="Amidohydro_3"/>
    <property type="match status" value="1"/>
</dbReference>
<comment type="caution">
    <text evidence="2">The sequence shown here is derived from an EMBL/GenBank/DDBJ whole genome shotgun (WGS) entry which is preliminary data.</text>
</comment>
<dbReference type="InterPro" id="IPR033932">
    <property type="entry name" value="YtcJ-like"/>
</dbReference>
<dbReference type="PANTHER" id="PTHR22642">
    <property type="entry name" value="IMIDAZOLONEPROPIONASE"/>
    <property type="match status" value="1"/>
</dbReference>
<dbReference type="Gene3D" id="2.30.40.10">
    <property type="entry name" value="Urease, subunit C, domain 1"/>
    <property type="match status" value="1"/>
</dbReference>
<dbReference type="InterPro" id="IPR032466">
    <property type="entry name" value="Metal_Hydrolase"/>
</dbReference>
<dbReference type="GO" id="GO:0016810">
    <property type="term" value="F:hydrolase activity, acting on carbon-nitrogen (but not peptide) bonds"/>
    <property type="evidence" value="ECO:0007669"/>
    <property type="project" value="InterPro"/>
</dbReference>
<dbReference type="PANTHER" id="PTHR22642:SF2">
    <property type="entry name" value="PROTEIN LONG AFTER FAR-RED 3"/>
    <property type="match status" value="1"/>
</dbReference>
<organism evidence="2 3">
    <name type="scientific">Candidatus Galacturonatibacter soehngenii</name>
    <dbReference type="NCBI Taxonomy" id="2307010"/>
    <lineage>
        <taxon>Bacteria</taxon>
        <taxon>Bacillati</taxon>
        <taxon>Bacillota</taxon>
        <taxon>Clostridia</taxon>
        <taxon>Lachnospirales</taxon>
        <taxon>Lachnospiraceae</taxon>
        <taxon>Candidatus Galacturonatibacter</taxon>
    </lineage>
</organism>
<dbReference type="SUPFAM" id="SSF51556">
    <property type="entry name" value="Metallo-dependent hydrolases"/>
    <property type="match status" value="1"/>
</dbReference>
<name>A0A7V7QJ12_9FIRM</name>
<sequence>MESKIYYNAQIITMEEECPIAQAMYIEDGKIQNVGSDEEIMSLKKEDTILIDVEQKVIMPGFIDSHSHLSSMIFHYLLIDIGTDKCKTIEDIVEVLKQEYTRNPPNQNEWLIGWGYNNDIFEDEKHPTKYDLNKISTSVPIMILHALGQCAVCNSPALKLFGYAGKDFKVPTGGIVEKVKEDTTGLIIGNALYDTDVIPFPSVERIICALQKAIYEYVSNGITTIQDARTGALEYVLLKNLSDLNKLPVDVISYITKDTLKKAKPNPVESICYQNRYRVGGYKIELDGSPHLRTAWLSKPYYIVPEQKADNYRGFPIKTDQEVEEECIRCIENEWQINAHCNGDAAIDQFIEAYEKAVKHQKHKKDLRAVMLHAQVIRDDQLEKMKELKMIPSFFLDHIYYSGDYYHETALGALRAKKVCPLKSVIEKGLIFTIHQNAPVISPNVLFSLHNAVNRTTRKNRVLGEEEQISIEEALKAVTIHGAYQIFEETEKGSIKAGKKADFIILNKNPLEEEKSCLKDIKVLETNKEGITVYKREKDCL</sequence>
<accession>A0A7V7QJ12</accession>
<keyword evidence="3" id="KW-1185">Reference proteome</keyword>
<dbReference type="Gene3D" id="3.20.20.140">
    <property type="entry name" value="Metal-dependent hydrolases"/>
    <property type="match status" value="1"/>
</dbReference>
<dbReference type="Gene3D" id="3.10.310.70">
    <property type="match status" value="1"/>
</dbReference>
<reference evidence="2 3" key="2">
    <citation type="submission" date="2020-02" db="EMBL/GenBank/DDBJ databases">
        <title>Candidatus Galacturonibacter soehngenii shows hetero-acetogenic catabolism of galacturonic acid but lacks a canonical carbon monoxide dehydrogenase/acetyl-CoA synthase complex.</title>
        <authorList>
            <person name="Diender M."/>
            <person name="Stouten G.R."/>
            <person name="Petersen J.F."/>
            <person name="Nielsen P.H."/>
            <person name="Dueholm M.S."/>
            <person name="Pronk J.T."/>
            <person name="Van Loosdrecht M.C.M."/>
        </authorList>
    </citation>
    <scope>NUCLEOTIDE SEQUENCE [LARGE SCALE GENOMIC DNA]</scope>
    <source>
        <strain evidence="2">GalUA</strain>
    </source>
</reference>
<evidence type="ECO:0000313" key="3">
    <source>
        <dbReference type="Proteomes" id="UP000461768"/>
    </source>
</evidence>